<evidence type="ECO:0000313" key="5">
    <source>
        <dbReference type="Proteomes" id="UP000221101"/>
    </source>
</evidence>
<evidence type="ECO:0000256" key="1">
    <source>
        <dbReference type="ARBA" id="ARBA00004328"/>
    </source>
</evidence>
<comment type="caution">
    <text evidence="4">The sequence shown here is derived from an EMBL/GenBank/DDBJ whole genome shotgun (WGS) entry which is preliminary data.</text>
</comment>
<reference evidence="4 5" key="1">
    <citation type="journal article" date="2017" name="Nat. Microbiol.">
        <title>Natural product diversity associated with the nematode symbionts Photorhabdus and Xenorhabdus.</title>
        <authorList>
            <person name="Tobias N.J."/>
            <person name="Wolff H."/>
            <person name="Djahanschiri B."/>
            <person name="Grundmann F."/>
            <person name="Kronenwerth M."/>
            <person name="Shi Y.M."/>
            <person name="Simonyi S."/>
            <person name="Grun P."/>
            <person name="Shapiro-Ilan D."/>
            <person name="Pidot S.J."/>
            <person name="Stinear T.P."/>
            <person name="Ebersberger I."/>
            <person name="Bode H.B."/>
        </authorList>
    </citation>
    <scope>NUCLEOTIDE SEQUENCE [LARGE SCALE GENOMIC DNA]</scope>
    <source>
        <strain evidence="4 5">DSM 17907</strain>
    </source>
</reference>
<dbReference type="InterPro" id="IPR054612">
    <property type="entry name" value="Phage_capsid-like_C"/>
</dbReference>
<gene>
    <name evidence="4" type="ORF">Xkoz_03209</name>
</gene>
<feature type="coiled-coil region" evidence="2">
    <location>
        <begin position="20"/>
        <end position="83"/>
    </location>
</feature>
<keyword evidence="2" id="KW-0175">Coiled coil</keyword>
<feature type="domain" description="Phage capsid-like C-terminal" evidence="3">
    <location>
        <begin position="118"/>
        <end position="393"/>
    </location>
</feature>
<dbReference type="NCBIfam" id="TIGR01554">
    <property type="entry name" value="major_cap_HK97"/>
    <property type="match status" value="1"/>
</dbReference>
<evidence type="ECO:0000259" key="3">
    <source>
        <dbReference type="Pfam" id="PF05065"/>
    </source>
</evidence>
<protein>
    <submittedName>
        <fullName evidence="4">Phage capsid protein</fullName>
    </submittedName>
</protein>
<dbReference type="Proteomes" id="UP000221101">
    <property type="component" value="Unassembled WGS sequence"/>
</dbReference>
<organism evidence="4 5">
    <name type="scientific">Xenorhabdus kozodoii</name>
    <dbReference type="NCBI Taxonomy" id="351676"/>
    <lineage>
        <taxon>Bacteria</taxon>
        <taxon>Pseudomonadati</taxon>
        <taxon>Pseudomonadota</taxon>
        <taxon>Gammaproteobacteria</taxon>
        <taxon>Enterobacterales</taxon>
        <taxon>Morganellaceae</taxon>
        <taxon>Xenorhabdus</taxon>
    </lineage>
</organism>
<evidence type="ECO:0000256" key="2">
    <source>
        <dbReference type="SAM" id="Coils"/>
    </source>
</evidence>
<dbReference type="AlphaFoldDB" id="A0A2D0L2W6"/>
<proteinExistence type="predicted"/>
<accession>A0A2D0L2W6</accession>
<evidence type="ECO:0000313" key="4">
    <source>
        <dbReference type="EMBL" id="PHM70024.1"/>
    </source>
</evidence>
<dbReference type="SUPFAM" id="SSF56563">
    <property type="entry name" value="Major capsid protein gp5"/>
    <property type="match status" value="1"/>
</dbReference>
<dbReference type="Pfam" id="PF05065">
    <property type="entry name" value="Phage_capsid"/>
    <property type="match status" value="1"/>
</dbReference>
<dbReference type="Gene3D" id="3.30.2320.10">
    <property type="entry name" value="hypothetical protein PF0899 domain"/>
    <property type="match status" value="1"/>
</dbReference>
<sequence length="399" mass="44781">MGLNSVLKKITIPKNTMKKLLELRQQKATFTEQMRSLLTKAEDEKRSLNADEAKQFDELRSQSDALNTEIARYEALSDEERNQAKNQPARDKLSNDELRHYILTGEARSLSTSVPADGGYTVIPELNKQIMQQLADESVMRQICTIKTTRSNEYKQLVSVGGAAVVHGEEGKARGETGTPKMEEVSIKLFPIYAYPKTTQEIIDFSDVDILGWLTAEIADTFIDTEETDLVSGDGSKKAKGFLSYPRDVKADKVRDFGTLQKLEATTLEADSLIDLKFLLKNKYRKNSVWVMNSNTAANVQKLKNGNGDYIWRERLQAGDPDMLLGLPVHYLEFMPDNIIGLGDFKRGYFIVDHQTGIRTRPDNITEPGFYKVHTDKYLGGGLVDSNAIKVLEVKAASK</sequence>
<name>A0A2D0L2W6_9GAMM</name>
<dbReference type="EMBL" id="NJCX01000027">
    <property type="protein sequence ID" value="PHM70024.1"/>
    <property type="molecule type" value="Genomic_DNA"/>
</dbReference>
<keyword evidence="5" id="KW-1185">Reference proteome</keyword>
<comment type="subcellular location">
    <subcellularLocation>
        <location evidence="1">Virion</location>
    </subcellularLocation>
</comment>
<dbReference type="InterPro" id="IPR024455">
    <property type="entry name" value="Phage_capsid"/>
</dbReference>